<evidence type="ECO:0000313" key="1">
    <source>
        <dbReference type="EMBL" id="GHO50392.1"/>
    </source>
</evidence>
<proteinExistence type="predicted"/>
<gene>
    <name evidence="1" type="ORF">KSX_85550</name>
</gene>
<keyword evidence="2" id="KW-1185">Reference proteome</keyword>
<protein>
    <submittedName>
        <fullName evidence="1">Uncharacterized protein</fullName>
    </submittedName>
</protein>
<dbReference type="EMBL" id="BNJF01000008">
    <property type="protein sequence ID" value="GHO50392.1"/>
    <property type="molecule type" value="Genomic_DNA"/>
</dbReference>
<dbReference type="RefSeq" id="WP_220199415.1">
    <property type="nucleotide sequence ID" value="NZ_BNJF01000008.1"/>
</dbReference>
<dbReference type="Proteomes" id="UP000612362">
    <property type="component" value="Unassembled WGS sequence"/>
</dbReference>
<evidence type="ECO:0000313" key="2">
    <source>
        <dbReference type="Proteomes" id="UP000612362"/>
    </source>
</evidence>
<comment type="caution">
    <text evidence="1">The sequence shown here is derived from an EMBL/GenBank/DDBJ whole genome shotgun (WGS) entry which is preliminary data.</text>
</comment>
<dbReference type="AlphaFoldDB" id="A0A8J3ICU9"/>
<name>A0A8J3ICU9_9CHLR</name>
<reference evidence="1" key="1">
    <citation type="submission" date="2020-10" db="EMBL/GenBank/DDBJ databases">
        <title>Taxonomic study of unclassified bacteria belonging to the class Ktedonobacteria.</title>
        <authorList>
            <person name="Yabe S."/>
            <person name="Wang C.M."/>
            <person name="Zheng Y."/>
            <person name="Sakai Y."/>
            <person name="Cavaletti L."/>
            <person name="Monciardini P."/>
            <person name="Donadio S."/>
        </authorList>
    </citation>
    <scope>NUCLEOTIDE SEQUENCE</scope>
    <source>
        <strain evidence="1">SOSP1-1</strain>
    </source>
</reference>
<organism evidence="1 2">
    <name type="scientific">Ktedonospora formicarum</name>
    <dbReference type="NCBI Taxonomy" id="2778364"/>
    <lineage>
        <taxon>Bacteria</taxon>
        <taxon>Bacillati</taxon>
        <taxon>Chloroflexota</taxon>
        <taxon>Ktedonobacteria</taxon>
        <taxon>Ktedonobacterales</taxon>
        <taxon>Ktedonobacteraceae</taxon>
        <taxon>Ktedonospora</taxon>
    </lineage>
</organism>
<sequence length="83" mass="9351">MVFTDRGFARAGTLIPGAGGNTRAWLILSFADFAPRLALRCLRILQERFPVHGGEEVYDEWGFERLGTSRQRVLGLLRRAMDA</sequence>
<accession>A0A8J3ICU9</accession>